<keyword evidence="2" id="KW-0479">Metal-binding</keyword>
<feature type="chain" id="PRO_5035307187" evidence="3">
    <location>
        <begin position="20"/>
        <end position="252"/>
    </location>
</feature>
<sequence>MKKLIIFGVSLMLISLVSCNDKTTNQNQNITQEDKDTLEINQEPLVNKVLSKEERDAMTPDEVLQIFKDGNMRFMNNDLTVRDHSKDVRETASGQYPKAVVLSCIDSRVPVEDVFDRGIGDIFVGRVAGNFANEDQLGGMEFATKVSGSKLVLVMGHEHCGAVKAAVDDVKLGNISGLLSNIRPVVEQTEYEGDRTSSNQEFVDLVCENNVRHTIEKIRANSSILKEMEEKGEIKIVGGVYDLDTGEVIFLE</sequence>
<dbReference type="GO" id="GO:0004089">
    <property type="term" value="F:carbonate dehydratase activity"/>
    <property type="evidence" value="ECO:0007669"/>
    <property type="project" value="InterPro"/>
</dbReference>
<comment type="cofactor">
    <cofactor evidence="2">
        <name>Zn(2+)</name>
        <dbReference type="ChEBI" id="CHEBI:29105"/>
    </cofactor>
    <text evidence="2">Binds 1 zinc ion per subunit.</text>
</comment>
<feature type="binding site" evidence="2">
    <location>
        <position position="104"/>
    </location>
    <ligand>
        <name>Zn(2+)</name>
        <dbReference type="ChEBI" id="CHEBI:29105"/>
    </ligand>
</feature>
<feature type="binding site" evidence="2">
    <location>
        <position position="160"/>
    </location>
    <ligand>
        <name>Zn(2+)</name>
        <dbReference type="ChEBI" id="CHEBI:29105"/>
    </ligand>
</feature>
<dbReference type="Pfam" id="PF00484">
    <property type="entry name" value="Pro_CA"/>
    <property type="match status" value="1"/>
</dbReference>
<dbReference type="NCBIfam" id="NF011765">
    <property type="entry name" value="PRK15219.1"/>
    <property type="match status" value="1"/>
</dbReference>
<dbReference type="Proteomes" id="UP000652231">
    <property type="component" value="Unassembled WGS sequence"/>
</dbReference>
<evidence type="ECO:0000256" key="1">
    <source>
        <dbReference type="ARBA" id="ARBA00006217"/>
    </source>
</evidence>
<dbReference type="Gene3D" id="3.40.1050.10">
    <property type="entry name" value="Carbonic anhydrase"/>
    <property type="match status" value="1"/>
</dbReference>
<dbReference type="CDD" id="cd03378">
    <property type="entry name" value="beta_CA_cladeC"/>
    <property type="match status" value="1"/>
</dbReference>
<dbReference type="SMART" id="SM00947">
    <property type="entry name" value="Pro_CA"/>
    <property type="match status" value="1"/>
</dbReference>
<name>A0A8J2Y8K3_9FLAO</name>
<evidence type="ECO:0000313" key="4">
    <source>
        <dbReference type="EMBL" id="GGD81264.1"/>
    </source>
</evidence>
<evidence type="ECO:0000313" key="5">
    <source>
        <dbReference type="Proteomes" id="UP000652231"/>
    </source>
</evidence>
<gene>
    <name evidence="4" type="ORF">GCM10011312_02000</name>
</gene>
<dbReference type="RefSeq" id="WP_188438570.1">
    <property type="nucleotide sequence ID" value="NZ_BMGK01000001.1"/>
</dbReference>
<keyword evidence="3" id="KW-0732">Signal</keyword>
<feature type="binding site" evidence="2">
    <location>
        <position position="106"/>
    </location>
    <ligand>
        <name>Zn(2+)</name>
        <dbReference type="ChEBI" id="CHEBI:29105"/>
    </ligand>
</feature>
<comment type="caution">
    <text evidence="4">The sequence shown here is derived from an EMBL/GenBank/DDBJ whole genome shotgun (WGS) entry which is preliminary data.</text>
</comment>
<dbReference type="GO" id="GO:0008270">
    <property type="term" value="F:zinc ion binding"/>
    <property type="evidence" value="ECO:0007669"/>
    <property type="project" value="InterPro"/>
</dbReference>
<keyword evidence="2" id="KW-0862">Zinc</keyword>
<dbReference type="PANTHER" id="PTHR11002">
    <property type="entry name" value="CARBONIC ANHYDRASE"/>
    <property type="match status" value="1"/>
</dbReference>
<keyword evidence="5" id="KW-1185">Reference proteome</keyword>
<accession>A0A8J2Y8K3</accession>
<organism evidence="4 5">
    <name type="scientific">Planktosalinus lacus</name>
    <dbReference type="NCBI Taxonomy" id="1526573"/>
    <lineage>
        <taxon>Bacteria</taxon>
        <taxon>Pseudomonadati</taxon>
        <taxon>Bacteroidota</taxon>
        <taxon>Flavobacteriia</taxon>
        <taxon>Flavobacteriales</taxon>
        <taxon>Flavobacteriaceae</taxon>
        <taxon>Planktosalinus</taxon>
    </lineage>
</organism>
<protein>
    <submittedName>
        <fullName evidence="4">Carbonic anhydrase</fullName>
    </submittedName>
</protein>
<reference evidence="4" key="2">
    <citation type="submission" date="2020-09" db="EMBL/GenBank/DDBJ databases">
        <authorList>
            <person name="Sun Q."/>
            <person name="Zhou Y."/>
        </authorList>
    </citation>
    <scope>NUCLEOTIDE SEQUENCE</scope>
    <source>
        <strain evidence="4">CGMCC 1.12924</strain>
    </source>
</reference>
<evidence type="ECO:0000256" key="3">
    <source>
        <dbReference type="SAM" id="SignalP"/>
    </source>
</evidence>
<comment type="similarity">
    <text evidence="1">Belongs to the beta-class carbonic anhydrase family.</text>
</comment>
<dbReference type="EMBL" id="BMGK01000001">
    <property type="protein sequence ID" value="GGD81264.1"/>
    <property type="molecule type" value="Genomic_DNA"/>
</dbReference>
<dbReference type="InterPro" id="IPR036874">
    <property type="entry name" value="Carbonic_anhydrase_sf"/>
</dbReference>
<dbReference type="InterPro" id="IPR001765">
    <property type="entry name" value="Carbonic_anhydrase"/>
</dbReference>
<dbReference type="SUPFAM" id="SSF53056">
    <property type="entry name" value="beta-carbonic anhydrase, cab"/>
    <property type="match status" value="1"/>
</dbReference>
<feature type="binding site" evidence="2">
    <location>
        <position position="157"/>
    </location>
    <ligand>
        <name>Zn(2+)</name>
        <dbReference type="ChEBI" id="CHEBI:29105"/>
    </ligand>
</feature>
<feature type="signal peptide" evidence="3">
    <location>
        <begin position="1"/>
        <end position="19"/>
    </location>
</feature>
<proteinExistence type="inferred from homology"/>
<dbReference type="PROSITE" id="PS51257">
    <property type="entry name" value="PROKAR_LIPOPROTEIN"/>
    <property type="match status" value="1"/>
</dbReference>
<dbReference type="PANTHER" id="PTHR11002:SF79">
    <property type="entry name" value="CARBONIC ANHYDRASE 2"/>
    <property type="match status" value="1"/>
</dbReference>
<reference evidence="4" key="1">
    <citation type="journal article" date="2014" name="Int. J. Syst. Evol. Microbiol.">
        <title>Complete genome sequence of Corynebacterium casei LMG S-19264T (=DSM 44701T), isolated from a smear-ripened cheese.</title>
        <authorList>
            <consortium name="US DOE Joint Genome Institute (JGI-PGF)"/>
            <person name="Walter F."/>
            <person name="Albersmeier A."/>
            <person name="Kalinowski J."/>
            <person name="Ruckert C."/>
        </authorList>
    </citation>
    <scope>NUCLEOTIDE SEQUENCE</scope>
    <source>
        <strain evidence="4">CGMCC 1.12924</strain>
    </source>
</reference>
<evidence type="ECO:0000256" key="2">
    <source>
        <dbReference type="PIRSR" id="PIRSR601765-1"/>
    </source>
</evidence>
<dbReference type="AlphaFoldDB" id="A0A8J2Y8K3"/>